<dbReference type="AlphaFoldDB" id="A0A2V4DNR7"/>
<sequence length="335" mass="40054">MTVYFSEWNADYEKYMVNSLKSEYDVVLFNKLMKHFRNINFSLEKRNFPRQWFINLNRYIKLKNLKAEDILLCSGFAISGFIDLIKDVNCHRVLVLRDTIDVLNNSMKNKKKWLRQDEDYITKITPHFDKIYSFDFDDCRKYNFTYLNQFLPFTFSEMKKIRIELDNKNLSKNCFFIGEYLEHRVEIINKLAPRLQDDNYKIDFNLINYDIVKDISSTLKESNFYKLGKKISYFENIEKVKESDVILEIGQIGQTGITLRAIEAILFNKKLITTNKSIREYNFYNPEQIFILEDENYMNISVFLQTTFSPISLDILYQYSADAMLTKIINDIHII</sequence>
<reference evidence="1 2" key="1">
    <citation type="submission" date="2018-05" db="EMBL/GenBank/DDBJ databases">
        <title>Reference genomes for bee gut microbiota database.</title>
        <authorList>
            <person name="Ellegaard K.M."/>
        </authorList>
    </citation>
    <scope>NUCLEOTIDE SEQUENCE [LARGE SCALE GENOMIC DNA]</scope>
    <source>
        <strain evidence="1 2">ESL0172</strain>
    </source>
</reference>
<evidence type="ECO:0000313" key="1">
    <source>
        <dbReference type="EMBL" id="PXY91537.1"/>
    </source>
</evidence>
<dbReference type="OrthoDB" id="3251881at2"/>
<gene>
    <name evidence="1" type="ORF">DKK78_04220</name>
</gene>
<organism evidence="1 2">
    <name type="scientific">Gilliamella apis</name>
    <dbReference type="NCBI Taxonomy" id="1970738"/>
    <lineage>
        <taxon>Bacteria</taxon>
        <taxon>Pseudomonadati</taxon>
        <taxon>Pseudomonadota</taxon>
        <taxon>Gammaproteobacteria</taxon>
        <taxon>Orbales</taxon>
        <taxon>Orbaceae</taxon>
        <taxon>Gilliamella</taxon>
    </lineage>
</organism>
<comment type="caution">
    <text evidence="1">The sequence shown here is derived from an EMBL/GenBank/DDBJ whole genome shotgun (WGS) entry which is preliminary data.</text>
</comment>
<name>A0A2V4DNR7_9GAMM</name>
<proteinExistence type="predicted"/>
<dbReference type="RefSeq" id="WP_110447496.1">
    <property type="nucleotide sequence ID" value="NZ_CP132381.1"/>
</dbReference>
<keyword evidence="2" id="KW-1185">Reference proteome</keyword>
<dbReference type="EMBL" id="QGLO01000004">
    <property type="protein sequence ID" value="PXY91537.1"/>
    <property type="molecule type" value="Genomic_DNA"/>
</dbReference>
<accession>A0A2V4DNR7</accession>
<protein>
    <submittedName>
        <fullName evidence="1">Uncharacterized protein</fullName>
    </submittedName>
</protein>
<dbReference type="Proteomes" id="UP000247673">
    <property type="component" value="Unassembled WGS sequence"/>
</dbReference>
<evidence type="ECO:0000313" key="2">
    <source>
        <dbReference type="Proteomes" id="UP000247673"/>
    </source>
</evidence>